<dbReference type="Proteomes" id="UP000318554">
    <property type="component" value="Unassembled WGS sequence"/>
</dbReference>
<keyword evidence="4" id="KW-0804">Transcription</keyword>
<evidence type="ECO:0000256" key="1">
    <source>
        <dbReference type="ARBA" id="ARBA00009437"/>
    </source>
</evidence>
<evidence type="ECO:0000259" key="5">
    <source>
        <dbReference type="PROSITE" id="PS50931"/>
    </source>
</evidence>
<evidence type="ECO:0000313" key="6">
    <source>
        <dbReference type="EMBL" id="TSE24807.1"/>
    </source>
</evidence>
<dbReference type="PANTHER" id="PTHR30346">
    <property type="entry name" value="TRANSCRIPTIONAL DUAL REGULATOR HCAR-RELATED"/>
    <property type="match status" value="1"/>
</dbReference>
<dbReference type="PRINTS" id="PR00039">
    <property type="entry name" value="HTHLYSR"/>
</dbReference>
<evidence type="ECO:0000256" key="3">
    <source>
        <dbReference type="ARBA" id="ARBA00023125"/>
    </source>
</evidence>
<dbReference type="EMBL" id="VJNA01000014">
    <property type="protein sequence ID" value="TSE24807.1"/>
    <property type="molecule type" value="Genomic_DNA"/>
</dbReference>
<dbReference type="GO" id="GO:0032993">
    <property type="term" value="C:protein-DNA complex"/>
    <property type="evidence" value="ECO:0007669"/>
    <property type="project" value="TreeGrafter"/>
</dbReference>
<keyword evidence="3" id="KW-0238">DNA-binding</keyword>
<dbReference type="FunFam" id="1.10.10.10:FF:000001">
    <property type="entry name" value="LysR family transcriptional regulator"/>
    <property type="match status" value="1"/>
</dbReference>
<keyword evidence="7" id="KW-1185">Reference proteome</keyword>
<dbReference type="RefSeq" id="WP_144325934.1">
    <property type="nucleotide sequence ID" value="NZ_VJNA01000014.1"/>
</dbReference>
<dbReference type="Gene3D" id="1.10.10.10">
    <property type="entry name" value="Winged helix-like DNA-binding domain superfamily/Winged helix DNA-binding domain"/>
    <property type="match status" value="1"/>
</dbReference>
<evidence type="ECO:0000313" key="7">
    <source>
        <dbReference type="Proteomes" id="UP000318554"/>
    </source>
</evidence>
<sequence>MESWTRALQDGRRLRLFLTVAEEGHVGRAAERLHMAQPPLSRHIQALEAELGVTLFLRTTKGMQLTEAGRVLADEARHLLALGEQAAERTRAAGQGIAGRLDVGLFGSGVLDAIPRLLARFHAQRPQVRIVLHNLTKAEQLQALRDRRIAVGFNRLVPPEPDIAVERLLREPLRVALPAKHALAAAHEVRLPQLDGVPMILYPNLPLHGLAHEVRAAFQAEEVTLRVEQEVEDVVTAVALVAAGFGVAITTRSAANLRLPGVVFRPLNSPSLRDMELCCLWRKDDPSPVLAAFLASVRADGGPHGSDPVEQRAA</sequence>
<name>A0A554WMK4_9BURK</name>
<dbReference type="AlphaFoldDB" id="A0A554WMK4"/>
<dbReference type="GO" id="GO:0003700">
    <property type="term" value="F:DNA-binding transcription factor activity"/>
    <property type="evidence" value="ECO:0007669"/>
    <property type="project" value="InterPro"/>
</dbReference>
<dbReference type="Pfam" id="PF03466">
    <property type="entry name" value="LysR_substrate"/>
    <property type="match status" value="1"/>
</dbReference>
<comment type="caution">
    <text evidence="6">The sequence shown here is derived from an EMBL/GenBank/DDBJ whole genome shotgun (WGS) entry which is preliminary data.</text>
</comment>
<dbReference type="PANTHER" id="PTHR30346:SF0">
    <property type="entry name" value="HCA OPERON TRANSCRIPTIONAL ACTIVATOR HCAR"/>
    <property type="match status" value="1"/>
</dbReference>
<dbReference type="OrthoDB" id="5292387at2"/>
<dbReference type="GO" id="GO:0003677">
    <property type="term" value="F:DNA binding"/>
    <property type="evidence" value="ECO:0007669"/>
    <property type="project" value="UniProtKB-KW"/>
</dbReference>
<organism evidence="6 7">
    <name type="scientific">Tepidimonas aquatica</name>
    <dbReference type="NCBI Taxonomy" id="247482"/>
    <lineage>
        <taxon>Bacteria</taxon>
        <taxon>Pseudomonadati</taxon>
        <taxon>Pseudomonadota</taxon>
        <taxon>Betaproteobacteria</taxon>
        <taxon>Burkholderiales</taxon>
        <taxon>Tepidimonas</taxon>
    </lineage>
</organism>
<dbReference type="PROSITE" id="PS50931">
    <property type="entry name" value="HTH_LYSR"/>
    <property type="match status" value="1"/>
</dbReference>
<dbReference type="InterPro" id="IPR036390">
    <property type="entry name" value="WH_DNA-bd_sf"/>
</dbReference>
<dbReference type="InterPro" id="IPR036388">
    <property type="entry name" value="WH-like_DNA-bd_sf"/>
</dbReference>
<dbReference type="InterPro" id="IPR000847">
    <property type="entry name" value="LysR_HTH_N"/>
</dbReference>
<gene>
    <name evidence="6" type="primary">tfdS</name>
    <name evidence="6" type="ORF">Taqua_01373</name>
</gene>
<dbReference type="Gene3D" id="3.40.190.10">
    <property type="entry name" value="Periplasmic binding protein-like II"/>
    <property type="match status" value="2"/>
</dbReference>
<evidence type="ECO:0000256" key="2">
    <source>
        <dbReference type="ARBA" id="ARBA00023015"/>
    </source>
</evidence>
<protein>
    <submittedName>
        <fullName evidence="6">HTH-type transcriptional regulator TfdS</fullName>
    </submittedName>
</protein>
<feature type="domain" description="HTH lysR-type" evidence="5">
    <location>
        <begin position="12"/>
        <end position="66"/>
    </location>
</feature>
<dbReference type="Pfam" id="PF00126">
    <property type="entry name" value="HTH_1"/>
    <property type="match status" value="1"/>
</dbReference>
<reference evidence="6 7" key="1">
    <citation type="submission" date="2019-07" db="EMBL/GenBank/DDBJ databases">
        <title>Tepidimonas aquatica CLN-1 draft genome.</title>
        <authorList>
            <person name="Da Costa M.S."/>
            <person name="Froufe H.J.C."/>
            <person name="Egas C."/>
            <person name="Albuquerque L."/>
        </authorList>
    </citation>
    <scope>NUCLEOTIDE SEQUENCE [LARGE SCALE GENOMIC DNA]</scope>
    <source>
        <strain evidence="6 7">CLN-1</strain>
    </source>
</reference>
<dbReference type="SUPFAM" id="SSF46785">
    <property type="entry name" value="Winged helix' DNA-binding domain"/>
    <property type="match status" value="1"/>
</dbReference>
<evidence type="ECO:0000256" key="4">
    <source>
        <dbReference type="ARBA" id="ARBA00023163"/>
    </source>
</evidence>
<comment type="similarity">
    <text evidence="1">Belongs to the LysR transcriptional regulatory family.</text>
</comment>
<accession>A0A554WMK4</accession>
<keyword evidence="2" id="KW-0805">Transcription regulation</keyword>
<dbReference type="InterPro" id="IPR005119">
    <property type="entry name" value="LysR_subst-bd"/>
</dbReference>
<dbReference type="SUPFAM" id="SSF53850">
    <property type="entry name" value="Periplasmic binding protein-like II"/>
    <property type="match status" value="1"/>
</dbReference>
<proteinExistence type="inferred from homology"/>